<evidence type="ECO:0000313" key="1">
    <source>
        <dbReference type="EMBL" id="KPC61832.1"/>
    </source>
</evidence>
<name>A0A0N0GYG3_9ACTN</name>
<dbReference type="Proteomes" id="UP000037982">
    <property type="component" value="Unassembled WGS sequence"/>
</dbReference>
<organism evidence="1 2">
    <name type="scientific">Streptomyces chattanoogensis</name>
    <dbReference type="NCBI Taxonomy" id="66876"/>
    <lineage>
        <taxon>Bacteria</taxon>
        <taxon>Bacillati</taxon>
        <taxon>Actinomycetota</taxon>
        <taxon>Actinomycetes</taxon>
        <taxon>Kitasatosporales</taxon>
        <taxon>Streptomycetaceae</taxon>
        <taxon>Streptomyces</taxon>
    </lineage>
</organism>
<proteinExistence type="predicted"/>
<sequence>MSRIALLEPPCTDQAGARLARMMPGDAPPIGPFRMFARNLPMAGAMHGWGRYELGEQLTSLDGGRHA</sequence>
<reference evidence="2" key="1">
    <citation type="submission" date="2015-07" db="EMBL/GenBank/DDBJ databases">
        <authorList>
            <person name="Ju K.-S."/>
            <person name="Doroghazi J.R."/>
            <person name="Metcalf W.W."/>
        </authorList>
    </citation>
    <scope>NUCLEOTIDE SEQUENCE [LARGE SCALE GENOMIC DNA]</scope>
    <source>
        <strain evidence="2">NRRL ISP-5002</strain>
    </source>
</reference>
<gene>
    <name evidence="1" type="ORF">ADL29_22405</name>
</gene>
<dbReference type="EMBL" id="LGKG01000144">
    <property type="protein sequence ID" value="KPC61832.1"/>
    <property type="molecule type" value="Genomic_DNA"/>
</dbReference>
<dbReference type="PATRIC" id="fig|66876.3.peg.4913"/>
<protein>
    <submittedName>
        <fullName evidence="1">Uncharacterized protein</fullName>
    </submittedName>
</protein>
<accession>A0A0N0GYG3</accession>
<keyword evidence="2" id="KW-1185">Reference proteome</keyword>
<comment type="caution">
    <text evidence="1">The sequence shown here is derived from an EMBL/GenBank/DDBJ whole genome shotgun (WGS) entry which is preliminary data.</text>
</comment>
<dbReference type="AlphaFoldDB" id="A0A0N0GYG3"/>
<evidence type="ECO:0000313" key="2">
    <source>
        <dbReference type="Proteomes" id="UP000037982"/>
    </source>
</evidence>